<proteinExistence type="predicted"/>
<dbReference type="Proteomes" id="UP000593577">
    <property type="component" value="Unassembled WGS sequence"/>
</dbReference>
<evidence type="ECO:0000313" key="1">
    <source>
        <dbReference type="EMBL" id="MBA0700586.1"/>
    </source>
</evidence>
<keyword evidence="2" id="KW-1185">Reference proteome</keyword>
<dbReference type="EMBL" id="JABFAA010054311">
    <property type="protein sequence ID" value="MBA0700586.1"/>
    <property type="molecule type" value="Genomic_DNA"/>
</dbReference>
<reference evidence="1 2" key="1">
    <citation type="journal article" date="2019" name="Genome Biol. Evol.">
        <title>Insights into the evolution of the New World diploid cottons (Gossypium, subgenus Houzingenia) based on genome sequencing.</title>
        <authorList>
            <person name="Grover C.E."/>
            <person name="Arick M.A. 2nd"/>
            <person name="Thrash A."/>
            <person name="Conover J.L."/>
            <person name="Sanders W.S."/>
            <person name="Peterson D.G."/>
            <person name="Frelichowski J.E."/>
            <person name="Scheffler J.A."/>
            <person name="Scheffler B.E."/>
            <person name="Wendel J.F."/>
        </authorList>
    </citation>
    <scope>NUCLEOTIDE SEQUENCE [LARGE SCALE GENOMIC DNA]</scope>
    <source>
        <strain evidence="1">185</strain>
        <tissue evidence="1">Leaf</tissue>
    </source>
</reference>
<name>A0A7J8YLU4_GOSAI</name>
<comment type="caution">
    <text evidence="1">The sequence shown here is derived from an EMBL/GenBank/DDBJ whole genome shotgun (WGS) entry which is preliminary data.</text>
</comment>
<sequence length="96" mass="10525">MIACEDIVTAMEDFDFRYYLEVSGYEVFLVKNSLMAFVADTGTAKILDLDSSNQTIIVDNDCSVYHCKGAALIIVLLYLGRQSTNVSPSIVGAAEF</sequence>
<feature type="non-terminal residue" evidence="1">
    <location>
        <position position="96"/>
    </location>
</feature>
<protein>
    <submittedName>
        <fullName evidence="1">Uncharacterized protein</fullName>
    </submittedName>
</protein>
<dbReference type="AlphaFoldDB" id="A0A7J8YLU4"/>
<organism evidence="1 2">
    <name type="scientific">Gossypium aridum</name>
    <name type="common">American cotton</name>
    <name type="synonym">Erioxylum aridum</name>
    <dbReference type="NCBI Taxonomy" id="34290"/>
    <lineage>
        <taxon>Eukaryota</taxon>
        <taxon>Viridiplantae</taxon>
        <taxon>Streptophyta</taxon>
        <taxon>Embryophyta</taxon>
        <taxon>Tracheophyta</taxon>
        <taxon>Spermatophyta</taxon>
        <taxon>Magnoliopsida</taxon>
        <taxon>eudicotyledons</taxon>
        <taxon>Gunneridae</taxon>
        <taxon>Pentapetalae</taxon>
        <taxon>rosids</taxon>
        <taxon>malvids</taxon>
        <taxon>Malvales</taxon>
        <taxon>Malvaceae</taxon>
        <taxon>Malvoideae</taxon>
        <taxon>Gossypium</taxon>
    </lineage>
</organism>
<gene>
    <name evidence="1" type="ORF">Goari_022049</name>
</gene>
<evidence type="ECO:0000313" key="2">
    <source>
        <dbReference type="Proteomes" id="UP000593577"/>
    </source>
</evidence>
<accession>A0A7J8YLU4</accession>